<dbReference type="Proteomes" id="UP000253551">
    <property type="component" value="Unassembled WGS sequence"/>
</dbReference>
<dbReference type="AlphaFoldDB" id="A0A367KJE1"/>
<keyword evidence="2" id="KW-1185">Reference proteome</keyword>
<evidence type="ECO:0000313" key="1">
    <source>
        <dbReference type="EMBL" id="RCI02316.1"/>
    </source>
</evidence>
<protein>
    <submittedName>
        <fullName evidence="1">Uncharacterized protein</fullName>
    </submittedName>
</protein>
<dbReference type="OrthoDB" id="2379842at2759"/>
<name>A0A367KJE1_RHIST</name>
<dbReference type="EMBL" id="PJQM01001446">
    <property type="protein sequence ID" value="RCI02316.1"/>
    <property type="molecule type" value="Genomic_DNA"/>
</dbReference>
<accession>A0A367KJE1</accession>
<reference evidence="1 2" key="1">
    <citation type="journal article" date="2018" name="G3 (Bethesda)">
        <title>Phylogenetic and Phylogenomic Definition of Rhizopus Species.</title>
        <authorList>
            <person name="Gryganskyi A.P."/>
            <person name="Golan J."/>
            <person name="Dolatabadi S."/>
            <person name="Mondo S."/>
            <person name="Robb S."/>
            <person name="Idnurm A."/>
            <person name="Muszewska A."/>
            <person name="Steczkiewicz K."/>
            <person name="Masonjones S."/>
            <person name="Liao H.L."/>
            <person name="Gajdeczka M.T."/>
            <person name="Anike F."/>
            <person name="Vuek A."/>
            <person name="Anishchenko I.M."/>
            <person name="Voigt K."/>
            <person name="de Hoog G.S."/>
            <person name="Smith M.E."/>
            <person name="Heitman J."/>
            <person name="Vilgalys R."/>
            <person name="Stajich J.E."/>
        </authorList>
    </citation>
    <scope>NUCLEOTIDE SEQUENCE [LARGE SCALE GENOMIC DNA]</scope>
    <source>
        <strain evidence="1 2">LSU 92-RS-03</strain>
    </source>
</reference>
<gene>
    <name evidence="1" type="ORF">CU098_009645</name>
</gene>
<organism evidence="1 2">
    <name type="scientific">Rhizopus stolonifer</name>
    <name type="common">Rhizopus nigricans</name>
    <dbReference type="NCBI Taxonomy" id="4846"/>
    <lineage>
        <taxon>Eukaryota</taxon>
        <taxon>Fungi</taxon>
        <taxon>Fungi incertae sedis</taxon>
        <taxon>Mucoromycota</taxon>
        <taxon>Mucoromycotina</taxon>
        <taxon>Mucoromycetes</taxon>
        <taxon>Mucorales</taxon>
        <taxon>Mucorineae</taxon>
        <taxon>Rhizopodaceae</taxon>
        <taxon>Rhizopus</taxon>
    </lineage>
</organism>
<evidence type="ECO:0000313" key="2">
    <source>
        <dbReference type="Proteomes" id="UP000253551"/>
    </source>
</evidence>
<comment type="caution">
    <text evidence="1">The sequence shown here is derived from an EMBL/GenBank/DDBJ whole genome shotgun (WGS) entry which is preliminary data.</text>
</comment>
<proteinExistence type="predicted"/>
<sequence length="122" mass="13939">MYTKVFGEAYDMKSCKNCICFGIEENIEQWFMAPGCAQIAACTFEASVAIYDNSGNSVTFLPVMDGFNPDVYKVGSKPFPLLLHFANRNYWITLASNQAMQALKKDNKIKSFWKRHLSFNRN</sequence>